<organism evidence="1 2">
    <name type="scientific">Edwardsiella tarda (strain FL6-60)</name>
    <dbReference type="NCBI Taxonomy" id="718251"/>
    <lineage>
        <taxon>Bacteria</taxon>
        <taxon>Pseudomonadati</taxon>
        <taxon>Pseudomonadota</taxon>
        <taxon>Gammaproteobacteria</taxon>
        <taxon>Enterobacterales</taxon>
        <taxon>Hafniaceae</taxon>
        <taxon>Edwardsiella</taxon>
    </lineage>
</organism>
<name>A0A0H3DS39_EDWTF</name>
<dbReference type="HOGENOM" id="CLU_3288809_0_0_6"/>
<dbReference type="KEGG" id="etd:ETAF_1170"/>
<accession>A0A0H3DS39</accession>
<sequence>MLTPIRSQISFLVRPSIKYSHIASIIFSLLMGDISTNSQN</sequence>
<dbReference type="PATRIC" id="fig|718251.5.peg.1206"/>
<dbReference type="Proteomes" id="UP000002230">
    <property type="component" value="Chromosome"/>
</dbReference>
<keyword evidence="2" id="KW-1185">Reference proteome</keyword>
<protein>
    <submittedName>
        <fullName evidence="1">Uncharacterized protein</fullName>
    </submittedName>
</protein>
<dbReference type="AlphaFoldDB" id="A0A0H3DS39"/>
<reference evidence="1 2" key="2">
    <citation type="journal article" date="2011" name="BMC Immunol.">
        <title>Comparison of static immersion and intravenous injection systems for exposure of zebrafish embryos to the natural pathogen Edwardsiella tarda.</title>
        <authorList>
            <person name="van Soest J.J."/>
            <person name="Stockhammer O.W."/>
            <person name="Ordas A."/>
            <person name="Bloemberg G.V."/>
            <person name="Spaink H.P."/>
            <person name="Meijer A.H."/>
        </authorList>
    </citation>
    <scope>NUCLEOTIDE SEQUENCE [LARGE SCALE GENOMIC DNA]</scope>
    <source>
        <strain evidence="1 2">FL6-60</strain>
    </source>
</reference>
<evidence type="ECO:0000313" key="1">
    <source>
        <dbReference type="EMBL" id="ADM41286.1"/>
    </source>
</evidence>
<reference evidence="2" key="1">
    <citation type="submission" date="2010-08" db="EMBL/GenBank/DDBJ databases">
        <title>Genome comparisons of Edwardsiella bacteria analysed using deep sequencing technology.</title>
        <authorList>
            <person name="van Soest J.J."/>
            <person name="Henkel C.V."/>
            <person name="Jansen H.J."/>
            <person name="van den Hondel C.A.M.J.J."/>
            <person name="Bloemberg G.V."/>
            <person name="Meijer A.H."/>
            <person name="Spaink H.P."/>
        </authorList>
    </citation>
    <scope>NUCLEOTIDE SEQUENCE [LARGE SCALE GENOMIC DNA]</scope>
    <source>
        <strain evidence="2">FL6-60</strain>
    </source>
</reference>
<gene>
    <name evidence="1" type="ordered locus">ETAF_1170</name>
</gene>
<proteinExistence type="predicted"/>
<dbReference type="EMBL" id="CP002154">
    <property type="protein sequence ID" value="ADM41286.1"/>
    <property type="molecule type" value="Genomic_DNA"/>
</dbReference>
<evidence type="ECO:0000313" key="2">
    <source>
        <dbReference type="Proteomes" id="UP000002230"/>
    </source>
</evidence>